<keyword evidence="2" id="KW-1185">Reference proteome</keyword>
<dbReference type="AlphaFoldDB" id="A0A7W7A7K6"/>
<comment type="caution">
    <text evidence="1">The sequence shown here is derived from an EMBL/GenBank/DDBJ whole genome shotgun (WGS) entry which is preliminary data.</text>
</comment>
<dbReference type="EMBL" id="JACHOA010000001">
    <property type="protein sequence ID" value="MBB4611893.1"/>
    <property type="molecule type" value="Genomic_DNA"/>
</dbReference>
<sequence>MIRNGRVMNPAVFVLAYPFVIASDRRERGNPEGFASALWIASSLRSSQ</sequence>
<reference evidence="1 2" key="1">
    <citation type="submission" date="2020-08" db="EMBL/GenBank/DDBJ databases">
        <title>Genomic Encyclopedia of Type Strains, Phase IV (KMG-IV): sequencing the most valuable type-strain genomes for metagenomic binning, comparative biology and taxonomic classification.</title>
        <authorList>
            <person name="Goeker M."/>
        </authorList>
    </citation>
    <scope>NUCLEOTIDE SEQUENCE [LARGE SCALE GENOMIC DNA]</scope>
    <source>
        <strain evidence="1 2">DSM 17507</strain>
    </source>
</reference>
<dbReference type="Proteomes" id="UP000538566">
    <property type="component" value="Unassembled WGS sequence"/>
</dbReference>
<protein>
    <submittedName>
        <fullName evidence="1">Uncharacterized protein</fullName>
    </submittedName>
</protein>
<organism evidence="1 2">
    <name type="scientific">Novosphingobium taihuense</name>
    <dbReference type="NCBI Taxonomy" id="260085"/>
    <lineage>
        <taxon>Bacteria</taxon>
        <taxon>Pseudomonadati</taxon>
        <taxon>Pseudomonadota</taxon>
        <taxon>Alphaproteobacteria</taxon>
        <taxon>Sphingomonadales</taxon>
        <taxon>Sphingomonadaceae</taxon>
        <taxon>Novosphingobium</taxon>
    </lineage>
</organism>
<evidence type="ECO:0000313" key="2">
    <source>
        <dbReference type="Proteomes" id="UP000538566"/>
    </source>
</evidence>
<gene>
    <name evidence="1" type="ORF">GGR37_000139</name>
</gene>
<accession>A0A7W7A7K6</accession>
<name>A0A7W7A7K6_9SPHN</name>
<evidence type="ECO:0000313" key="1">
    <source>
        <dbReference type="EMBL" id="MBB4611893.1"/>
    </source>
</evidence>
<proteinExistence type="predicted"/>